<keyword evidence="4" id="KW-1133">Transmembrane helix</keyword>
<dbReference type="InterPro" id="IPR013780">
    <property type="entry name" value="Glyco_hydro_b"/>
</dbReference>
<feature type="domain" description="Glycosyl hydrolase family 13 catalytic" evidence="6">
    <location>
        <begin position="39"/>
        <end position="377"/>
    </location>
</feature>
<name>A0A2V3W4P0_9BACI</name>
<reference evidence="7 8" key="1">
    <citation type="submission" date="2018-05" db="EMBL/GenBank/DDBJ databases">
        <title>Genomic Encyclopedia of Type Strains, Phase IV (KMG-IV): sequencing the most valuable type-strain genomes for metagenomic binning, comparative biology and taxonomic classification.</title>
        <authorList>
            <person name="Goeker M."/>
        </authorList>
    </citation>
    <scope>NUCLEOTIDE SEQUENCE [LARGE SCALE GENOMIC DNA]</scope>
    <source>
        <strain evidence="7 8">DSM 28556</strain>
    </source>
</reference>
<dbReference type="GO" id="GO:0046872">
    <property type="term" value="F:metal ion binding"/>
    <property type="evidence" value="ECO:0007669"/>
    <property type="project" value="UniProtKB-KW"/>
</dbReference>
<proteinExistence type="predicted"/>
<dbReference type="Proteomes" id="UP000247978">
    <property type="component" value="Unassembled WGS sequence"/>
</dbReference>
<evidence type="ECO:0000256" key="3">
    <source>
        <dbReference type="ARBA" id="ARBA00022729"/>
    </source>
</evidence>
<dbReference type="EMBL" id="QJJQ01000002">
    <property type="protein sequence ID" value="PXW89313.1"/>
    <property type="molecule type" value="Genomic_DNA"/>
</dbReference>
<evidence type="ECO:0000259" key="6">
    <source>
        <dbReference type="SMART" id="SM00642"/>
    </source>
</evidence>
<feature type="chain" id="PRO_5016112883" evidence="5">
    <location>
        <begin position="27"/>
        <end position="500"/>
    </location>
</feature>
<evidence type="ECO:0000256" key="2">
    <source>
        <dbReference type="ARBA" id="ARBA00022723"/>
    </source>
</evidence>
<dbReference type="SUPFAM" id="SSF51011">
    <property type="entry name" value="Glycosyl hydrolase domain"/>
    <property type="match status" value="1"/>
</dbReference>
<dbReference type="GO" id="GO:0005975">
    <property type="term" value="P:carbohydrate metabolic process"/>
    <property type="evidence" value="ECO:0007669"/>
    <property type="project" value="InterPro"/>
</dbReference>
<evidence type="ECO:0000313" key="8">
    <source>
        <dbReference type="Proteomes" id="UP000247978"/>
    </source>
</evidence>
<evidence type="ECO:0000256" key="4">
    <source>
        <dbReference type="SAM" id="Phobius"/>
    </source>
</evidence>
<gene>
    <name evidence="7" type="ORF">DFR56_10289</name>
</gene>
<dbReference type="PANTHER" id="PTHR10357:SF215">
    <property type="entry name" value="ALPHA-AMYLASE 1"/>
    <property type="match status" value="1"/>
</dbReference>
<accession>A0A2V3W4P0</accession>
<dbReference type="AlphaFoldDB" id="A0A2V3W4P0"/>
<evidence type="ECO:0000313" key="7">
    <source>
        <dbReference type="EMBL" id="PXW89313.1"/>
    </source>
</evidence>
<keyword evidence="2" id="KW-0479">Metal-binding</keyword>
<comment type="caution">
    <text evidence="7">The sequence shown here is derived from an EMBL/GenBank/DDBJ whole genome shotgun (WGS) entry which is preliminary data.</text>
</comment>
<protein>
    <submittedName>
        <fullName evidence="7">Glycosidase</fullName>
    </submittedName>
</protein>
<dbReference type="Pfam" id="PF22026">
    <property type="entry name" value="Alpha-amylase_C_2"/>
    <property type="match status" value="1"/>
</dbReference>
<dbReference type="SMART" id="SM00642">
    <property type="entry name" value="Aamy"/>
    <property type="match status" value="1"/>
</dbReference>
<evidence type="ECO:0000256" key="1">
    <source>
        <dbReference type="ARBA" id="ARBA00001913"/>
    </source>
</evidence>
<comment type="cofactor">
    <cofactor evidence="1">
        <name>Ca(2+)</name>
        <dbReference type="ChEBI" id="CHEBI:29108"/>
    </cofactor>
</comment>
<sequence>MMKKIFISLFAIPFLLFATFPAQVNAENESTLPEEIIYDILVDRFNNGSQAPSDQVDIHDPFTYNGGDIQGVTMKLDSLQEFGITVVSLSPIMENAKKGYHGYWIEDFYSVEEEFGTMDDLKELVEEAHKKDMKVILEFVTNYVAKTSPIVDDADKQDWFLENEIEPIDSTQWLNDVYVLDQHNQNVEDYLIDVALYWMDEVDIDGFKLHAADQSSPTFLKNLTQEIKEKDPNFYVLATTLQGNEDVADVLQIDTIDAVANEKLSTEMNHVFTKADEPVSKLFDHKEREKGYRDLLFVDNINTARFSNNFADNGRNAVTTWTLALAYMYLTPGVPIIYQGSEVPMYGPGYPENQYIVDFTSADPDLEKVFDRLASLRDQFPVLVYGDIEQVAVDGGLSLFKRTLDDKSIYVAINNDSESRVVTISGIDSDLQLKGLLHDDTVRGNENGEFLIGMERESAEVFIIQPNVGFNWGFIGFVAGVFIVFVGAIVLLSRKQKKRQ</sequence>
<feature type="transmembrane region" description="Helical" evidence="4">
    <location>
        <begin position="472"/>
        <end position="492"/>
    </location>
</feature>
<keyword evidence="3 5" id="KW-0732">Signal</keyword>
<keyword evidence="7" id="KW-0326">Glycosidase</keyword>
<dbReference type="Gene3D" id="2.60.40.1180">
    <property type="entry name" value="Golgi alpha-mannosidase II"/>
    <property type="match status" value="1"/>
</dbReference>
<dbReference type="PANTHER" id="PTHR10357">
    <property type="entry name" value="ALPHA-AMYLASE FAMILY MEMBER"/>
    <property type="match status" value="1"/>
</dbReference>
<keyword evidence="7" id="KW-0378">Hydrolase</keyword>
<dbReference type="Pfam" id="PF00128">
    <property type="entry name" value="Alpha-amylase"/>
    <property type="match status" value="1"/>
</dbReference>
<keyword evidence="4" id="KW-0812">Transmembrane</keyword>
<keyword evidence="4" id="KW-0472">Membrane</keyword>
<dbReference type="InterPro" id="IPR017853">
    <property type="entry name" value="GH"/>
</dbReference>
<dbReference type="Gene3D" id="3.20.20.80">
    <property type="entry name" value="Glycosidases"/>
    <property type="match status" value="1"/>
</dbReference>
<dbReference type="InterPro" id="IPR054174">
    <property type="entry name" value="Alpha-amylase-like_C"/>
</dbReference>
<feature type="signal peptide" evidence="5">
    <location>
        <begin position="1"/>
        <end position="26"/>
    </location>
</feature>
<keyword evidence="8" id="KW-1185">Reference proteome</keyword>
<dbReference type="InterPro" id="IPR006047">
    <property type="entry name" value="GH13_cat_dom"/>
</dbReference>
<organism evidence="7 8">
    <name type="scientific">Pseudogracilibacillus auburnensis</name>
    <dbReference type="NCBI Taxonomy" id="1494959"/>
    <lineage>
        <taxon>Bacteria</taxon>
        <taxon>Bacillati</taxon>
        <taxon>Bacillota</taxon>
        <taxon>Bacilli</taxon>
        <taxon>Bacillales</taxon>
        <taxon>Bacillaceae</taxon>
        <taxon>Pseudogracilibacillus</taxon>
    </lineage>
</organism>
<dbReference type="GO" id="GO:0016798">
    <property type="term" value="F:hydrolase activity, acting on glycosyl bonds"/>
    <property type="evidence" value="ECO:0007669"/>
    <property type="project" value="UniProtKB-KW"/>
</dbReference>
<dbReference type="SUPFAM" id="SSF51445">
    <property type="entry name" value="(Trans)glycosidases"/>
    <property type="match status" value="1"/>
</dbReference>
<evidence type="ECO:0000256" key="5">
    <source>
        <dbReference type="SAM" id="SignalP"/>
    </source>
</evidence>